<accession>A0A317ZPQ5</accession>
<reference evidence="2 3" key="1">
    <citation type="submission" date="2018-05" db="EMBL/GenBank/DDBJ databases">
        <title>Genetic diversity of glacier-inhabiting Cryobacterium bacteria in China and description of Cryobacterium mengkeensis sp. nov. and Arthrobacter glacialis sp. nov.</title>
        <authorList>
            <person name="Liu Q."/>
            <person name="Xin Y.-H."/>
        </authorList>
    </citation>
    <scope>NUCLEOTIDE SEQUENCE [LARGE SCALE GENOMIC DNA]</scope>
    <source>
        <strain evidence="2 3">SK-1</strain>
    </source>
</reference>
<dbReference type="InterPro" id="IPR016040">
    <property type="entry name" value="NAD(P)-bd_dom"/>
</dbReference>
<dbReference type="PANTHER" id="PTHR43355:SF2">
    <property type="entry name" value="FLAVIN REDUCTASE (NADPH)"/>
    <property type="match status" value="1"/>
</dbReference>
<dbReference type="InterPro" id="IPR036291">
    <property type="entry name" value="NAD(P)-bd_dom_sf"/>
</dbReference>
<dbReference type="RefSeq" id="WP_110126783.1">
    <property type="nucleotide sequence ID" value="NZ_QHLY01000012.1"/>
</dbReference>
<dbReference type="AlphaFoldDB" id="A0A317ZPQ5"/>
<dbReference type="OrthoDB" id="9771302at2"/>
<dbReference type="GO" id="GO:0042602">
    <property type="term" value="F:riboflavin reductase (NADPH) activity"/>
    <property type="evidence" value="ECO:0007669"/>
    <property type="project" value="TreeGrafter"/>
</dbReference>
<dbReference type="InterPro" id="IPR051606">
    <property type="entry name" value="Polyketide_Oxido-like"/>
</dbReference>
<proteinExistence type="predicted"/>
<dbReference type="Proteomes" id="UP000246722">
    <property type="component" value="Unassembled WGS sequence"/>
</dbReference>
<dbReference type="GO" id="GO:0004074">
    <property type="term" value="F:biliverdin reductase [NAD(P)H] activity"/>
    <property type="evidence" value="ECO:0007669"/>
    <property type="project" value="TreeGrafter"/>
</dbReference>
<protein>
    <recommendedName>
        <fullName evidence="1">NAD(P)-binding domain-containing protein</fullName>
    </recommendedName>
</protein>
<name>A0A317ZPQ5_9MICO</name>
<evidence type="ECO:0000313" key="3">
    <source>
        <dbReference type="Proteomes" id="UP000246722"/>
    </source>
</evidence>
<evidence type="ECO:0000259" key="1">
    <source>
        <dbReference type="Pfam" id="PF13460"/>
    </source>
</evidence>
<evidence type="ECO:0000313" key="2">
    <source>
        <dbReference type="EMBL" id="PXA67099.1"/>
    </source>
</evidence>
<feature type="domain" description="NAD(P)-binding" evidence="1">
    <location>
        <begin position="8"/>
        <end position="116"/>
    </location>
</feature>
<dbReference type="Gene3D" id="3.40.50.720">
    <property type="entry name" value="NAD(P)-binding Rossmann-like Domain"/>
    <property type="match status" value="1"/>
</dbReference>
<keyword evidence="3" id="KW-1185">Reference proteome</keyword>
<dbReference type="SUPFAM" id="SSF51735">
    <property type="entry name" value="NAD(P)-binding Rossmann-fold domains"/>
    <property type="match status" value="1"/>
</dbReference>
<gene>
    <name evidence="2" type="ORF">CTB96_10020</name>
</gene>
<comment type="caution">
    <text evidence="2">The sequence shown here is derived from an EMBL/GenBank/DDBJ whole genome shotgun (WGS) entry which is preliminary data.</text>
</comment>
<dbReference type="Pfam" id="PF13460">
    <property type="entry name" value="NAD_binding_10"/>
    <property type="match status" value="1"/>
</dbReference>
<organism evidence="2 3">
    <name type="scientific">Cryobacterium arcticum</name>
    <dbReference type="NCBI Taxonomy" id="670052"/>
    <lineage>
        <taxon>Bacteria</taxon>
        <taxon>Bacillati</taxon>
        <taxon>Actinomycetota</taxon>
        <taxon>Actinomycetes</taxon>
        <taxon>Micrococcales</taxon>
        <taxon>Microbacteriaceae</taxon>
        <taxon>Cryobacterium</taxon>
    </lineage>
</organism>
<dbReference type="EMBL" id="QHLY01000012">
    <property type="protein sequence ID" value="PXA67099.1"/>
    <property type="molecule type" value="Genomic_DNA"/>
</dbReference>
<sequence length="143" mass="15554">MSTLAIFGATGKTGRRVLDRVLAAKYDVRVLVRDPEKLPRATRVQPSLTIVHGDVLNSADVDRTVRDSRVVLALFGQVKGSTKTLQADGTDNLVAAMSQHGVRRIVTLAGGGLRADGRDDLADFILTQIDDRTFIHQMPFVSN</sequence>
<dbReference type="PANTHER" id="PTHR43355">
    <property type="entry name" value="FLAVIN REDUCTASE (NADPH)"/>
    <property type="match status" value="1"/>
</dbReference>